<keyword evidence="2" id="KW-1185">Reference proteome</keyword>
<accession>A0ACB9RZ60</accession>
<name>A0ACB9RZ60_9MYRT</name>
<evidence type="ECO:0000313" key="2">
    <source>
        <dbReference type="Proteomes" id="UP001057402"/>
    </source>
</evidence>
<gene>
    <name evidence="1" type="ORF">MLD38_009881</name>
</gene>
<protein>
    <submittedName>
        <fullName evidence="1">Uncharacterized protein</fullName>
    </submittedName>
</protein>
<organism evidence="1 2">
    <name type="scientific">Melastoma candidum</name>
    <dbReference type="NCBI Taxonomy" id="119954"/>
    <lineage>
        <taxon>Eukaryota</taxon>
        <taxon>Viridiplantae</taxon>
        <taxon>Streptophyta</taxon>
        <taxon>Embryophyta</taxon>
        <taxon>Tracheophyta</taxon>
        <taxon>Spermatophyta</taxon>
        <taxon>Magnoliopsida</taxon>
        <taxon>eudicotyledons</taxon>
        <taxon>Gunneridae</taxon>
        <taxon>Pentapetalae</taxon>
        <taxon>rosids</taxon>
        <taxon>malvids</taxon>
        <taxon>Myrtales</taxon>
        <taxon>Melastomataceae</taxon>
        <taxon>Melastomatoideae</taxon>
        <taxon>Melastomateae</taxon>
        <taxon>Melastoma</taxon>
    </lineage>
</organism>
<reference evidence="2" key="1">
    <citation type="journal article" date="2023" name="Front. Plant Sci.">
        <title>Chromosomal-level genome assembly of Melastoma candidum provides insights into trichome evolution.</title>
        <authorList>
            <person name="Zhong Y."/>
            <person name="Wu W."/>
            <person name="Sun C."/>
            <person name="Zou P."/>
            <person name="Liu Y."/>
            <person name="Dai S."/>
            <person name="Zhou R."/>
        </authorList>
    </citation>
    <scope>NUCLEOTIDE SEQUENCE [LARGE SCALE GENOMIC DNA]</scope>
</reference>
<evidence type="ECO:0000313" key="1">
    <source>
        <dbReference type="EMBL" id="KAI4384114.1"/>
    </source>
</evidence>
<sequence>MVDESGWVRAGSESSSACSWSRDEDRVFENAIASWEEGGDLDWADLSQLWVRLAGELPGKSLEEIRCHYEALVEDIQSIEAGRVEIPRYDGVEGSSGEVDGKEGGSGNSGGSGGGKEAGKVSKSDRERRKGVAWSEEEHRLFLLGLEKFGKGDWRSISRHFVITRTPTQVASHAQKYFIRLNSVNKDRRRTSIHDITSADAGDLVASNDQITSQTNGASGS</sequence>
<dbReference type="Proteomes" id="UP001057402">
    <property type="component" value="Chromosome 3"/>
</dbReference>
<dbReference type="EMBL" id="CM042882">
    <property type="protein sequence ID" value="KAI4384114.1"/>
    <property type="molecule type" value="Genomic_DNA"/>
</dbReference>
<comment type="caution">
    <text evidence="1">The sequence shown here is derived from an EMBL/GenBank/DDBJ whole genome shotgun (WGS) entry which is preliminary data.</text>
</comment>
<proteinExistence type="predicted"/>